<evidence type="ECO:0008006" key="8">
    <source>
        <dbReference type="Google" id="ProtNLM"/>
    </source>
</evidence>
<dbReference type="InterPro" id="IPR014284">
    <property type="entry name" value="RNA_pol_sigma-70_dom"/>
</dbReference>
<evidence type="ECO:0000259" key="6">
    <source>
        <dbReference type="Pfam" id="PF08281"/>
    </source>
</evidence>
<sequence length="174" mass="19903">MEKAKIMLDDEPAKLLQSGYRYALSLTRNKTKAEDLLQEAWLATLQAKGPINKPYIFSAIRSRFINLCKREQLVSIVSLDEITELIDPVTEQEQVALQNDQDYSGLEAALATLRPVERETLFLMVVEGYTAQEIADLTDQPRNTVLSLNHRARQKVRRHFQKKQMKVALCIPTC</sequence>
<dbReference type="SUPFAM" id="SSF88659">
    <property type="entry name" value="Sigma3 and sigma4 domains of RNA polymerase sigma factors"/>
    <property type="match status" value="1"/>
</dbReference>
<dbReference type="GO" id="GO:0006352">
    <property type="term" value="P:DNA-templated transcription initiation"/>
    <property type="evidence" value="ECO:0007669"/>
    <property type="project" value="InterPro"/>
</dbReference>
<gene>
    <name evidence="7" type="ORF">MNBD_GAMMA26-1750</name>
</gene>
<dbReference type="Pfam" id="PF08281">
    <property type="entry name" value="Sigma70_r4_2"/>
    <property type="match status" value="1"/>
</dbReference>
<keyword evidence="3" id="KW-0731">Sigma factor</keyword>
<dbReference type="SUPFAM" id="SSF88946">
    <property type="entry name" value="Sigma2 domain of RNA polymerase sigma factors"/>
    <property type="match status" value="1"/>
</dbReference>
<name>A0A3B1B880_9ZZZZ</name>
<feature type="domain" description="RNA polymerase sigma-70 region 2" evidence="5">
    <location>
        <begin position="20"/>
        <end position="72"/>
    </location>
</feature>
<dbReference type="GO" id="GO:0003677">
    <property type="term" value="F:DNA binding"/>
    <property type="evidence" value="ECO:0007669"/>
    <property type="project" value="InterPro"/>
</dbReference>
<proteinExistence type="inferred from homology"/>
<dbReference type="Pfam" id="PF04542">
    <property type="entry name" value="Sigma70_r2"/>
    <property type="match status" value="1"/>
</dbReference>
<evidence type="ECO:0000256" key="2">
    <source>
        <dbReference type="ARBA" id="ARBA00023015"/>
    </source>
</evidence>
<dbReference type="PANTHER" id="PTHR43133:SF25">
    <property type="entry name" value="RNA POLYMERASE SIGMA FACTOR RFAY-RELATED"/>
    <property type="match status" value="1"/>
</dbReference>
<accession>A0A3B1B880</accession>
<organism evidence="7">
    <name type="scientific">hydrothermal vent metagenome</name>
    <dbReference type="NCBI Taxonomy" id="652676"/>
    <lineage>
        <taxon>unclassified sequences</taxon>
        <taxon>metagenomes</taxon>
        <taxon>ecological metagenomes</taxon>
    </lineage>
</organism>
<comment type="similarity">
    <text evidence="1">Belongs to the sigma-70 factor family. ECF subfamily.</text>
</comment>
<reference evidence="7" key="1">
    <citation type="submission" date="2018-06" db="EMBL/GenBank/DDBJ databases">
        <authorList>
            <person name="Zhirakovskaya E."/>
        </authorList>
    </citation>
    <scope>NUCLEOTIDE SEQUENCE</scope>
</reference>
<evidence type="ECO:0000313" key="7">
    <source>
        <dbReference type="EMBL" id="VAX08123.1"/>
    </source>
</evidence>
<dbReference type="CDD" id="cd06171">
    <property type="entry name" value="Sigma70_r4"/>
    <property type="match status" value="1"/>
</dbReference>
<dbReference type="Gene3D" id="1.10.1740.10">
    <property type="match status" value="1"/>
</dbReference>
<evidence type="ECO:0000259" key="5">
    <source>
        <dbReference type="Pfam" id="PF04542"/>
    </source>
</evidence>
<evidence type="ECO:0000256" key="1">
    <source>
        <dbReference type="ARBA" id="ARBA00010641"/>
    </source>
</evidence>
<evidence type="ECO:0000256" key="3">
    <source>
        <dbReference type="ARBA" id="ARBA00023082"/>
    </source>
</evidence>
<dbReference type="AlphaFoldDB" id="A0A3B1B880"/>
<feature type="domain" description="RNA polymerase sigma factor 70 region 4 type 2" evidence="6">
    <location>
        <begin position="106"/>
        <end position="155"/>
    </location>
</feature>
<protein>
    <recommendedName>
        <fullName evidence="8">RNA polymerase ECF-type sigma factor</fullName>
    </recommendedName>
</protein>
<dbReference type="InterPro" id="IPR007627">
    <property type="entry name" value="RNA_pol_sigma70_r2"/>
</dbReference>
<dbReference type="GO" id="GO:0016987">
    <property type="term" value="F:sigma factor activity"/>
    <property type="evidence" value="ECO:0007669"/>
    <property type="project" value="UniProtKB-KW"/>
</dbReference>
<dbReference type="InterPro" id="IPR036388">
    <property type="entry name" value="WH-like_DNA-bd_sf"/>
</dbReference>
<dbReference type="InterPro" id="IPR013324">
    <property type="entry name" value="RNA_pol_sigma_r3/r4-like"/>
</dbReference>
<dbReference type="PANTHER" id="PTHR43133">
    <property type="entry name" value="RNA POLYMERASE ECF-TYPE SIGMA FACTO"/>
    <property type="match status" value="1"/>
</dbReference>
<dbReference type="EMBL" id="UOFX01000034">
    <property type="protein sequence ID" value="VAX08123.1"/>
    <property type="molecule type" value="Genomic_DNA"/>
</dbReference>
<dbReference type="InterPro" id="IPR013249">
    <property type="entry name" value="RNA_pol_sigma70_r4_t2"/>
</dbReference>
<dbReference type="InterPro" id="IPR039425">
    <property type="entry name" value="RNA_pol_sigma-70-like"/>
</dbReference>
<dbReference type="InterPro" id="IPR013325">
    <property type="entry name" value="RNA_pol_sigma_r2"/>
</dbReference>
<keyword evidence="2" id="KW-0805">Transcription regulation</keyword>
<dbReference type="Gene3D" id="1.10.10.10">
    <property type="entry name" value="Winged helix-like DNA-binding domain superfamily/Winged helix DNA-binding domain"/>
    <property type="match status" value="1"/>
</dbReference>
<keyword evidence="4" id="KW-0804">Transcription</keyword>
<dbReference type="NCBIfam" id="TIGR02937">
    <property type="entry name" value="sigma70-ECF"/>
    <property type="match status" value="1"/>
</dbReference>
<evidence type="ECO:0000256" key="4">
    <source>
        <dbReference type="ARBA" id="ARBA00023163"/>
    </source>
</evidence>